<dbReference type="KEGG" id="ifn:GM661_00310"/>
<organism evidence="1 2">
    <name type="scientific">Iocasia fonsfrigidae</name>
    <dbReference type="NCBI Taxonomy" id="2682810"/>
    <lineage>
        <taxon>Bacteria</taxon>
        <taxon>Bacillati</taxon>
        <taxon>Bacillota</taxon>
        <taxon>Clostridia</taxon>
        <taxon>Halanaerobiales</taxon>
        <taxon>Halanaerobiaceae</taxon>
        <taxon>Iocasia</taxon>
    </lineage>
</organism>
<dbReference type="Proteomes" id="UP000665020">
    <property type="component" value="Chromosome"/>
</dbReference>
<reference evidence="1" key="1">
    <citation type="submission" date="2019-12" db="EMBL/GenBank/DDBJ databases">
        <authorList>
            <person name="zhang j."/>
            <person name="sun C.M."/>
        </authorList>
    </citation>
    <scope>NUCLEOTIDE SEQUENCE</scope>
    <source>
        <strain evidence="1">NS-1</strain>
    </source>
</reference>
<evidence type="ECO:0000313" key="2">
    <source>
        <dbReference type="Proteomes" id="UP000665020"/>
    </source>
</evidence>
<gene>
    <name evidence="1" type="ORF">GM661_00310</name>
</gene>
<sequence length="58" mass="6875">MNNNILLFAERSVITKKLRVVKFGIYIKENEHLEIIEQMRNILRENDEFALMLGILEA</sequence>
<name>A0A8A7KCA3_9FIRM</name>
<protein>
    <submittedName>
        <fullName evidence="1">Uncharacterized protein</fullName>
    </submittedName>
</protein>
<dbReference type="RefSeq" id="WP_230868233.1">
    <property type="nucleotide sequence ID" value="NZ_CP046640.1"/>
</dbReference>
<accession>A0A8A7KCA3</accession>
<dbReference type="EMBL" id="CP046640">
    <property type="protein sequence ID" value="QTL96517.1"/>
    <property type="molecule type" value="Genomic_DNA"/>
</dbReference>
<keyword evidence="2" id="KW-1185">Reference proteome</keyword>
<proteinExistence type="predicted"/>
<evidence type="ECO:0000313" key="1">
    <source>
        <dbReference type="EMBL" id="QTL96517.1"/>
    </source>
</evidence>
<dbReference type="AlphaFoldDB" id="A0A8A7KCA3"/>